<keyword evidence="3" id="KW-1185">Reference proteome</keyword>
<keyword evidence="1" id="KW-0175">Coiled coil</keyword>
<gene>
    <name evidence="2" type="ORF">SNR37_002288</name>
</gene>
<feature type="coiled-coil region" evidence="1">
    <location>
        <begin position="1"/>
        <end position="32"/>
    </location>
</feature>
<reference evidence="2 3" key="2">
    <citation type="submission" date="2023-12" db="EMBL/GenBank/DDBJ databases">
        <authorList>
            <consortium name="Cladostephus spongiosus"/>
            <person name="Lorente B."/>
            <person name="Cabral C."/>
            <person name="Frias J."/>
            <person name="Faria J."/>
            <person name="Toubarro D."/>
        </authorList>
    </citation>
    <scope>NUCLEOTIDE SEQUENCE [LARGE SCALE GENOMIC DNA]</scope>
    <source>
        <strain evidence="2 3">ZMCS4</strain>
    </source>
</reference>
<evidence type="ECO:0000256" key="1">
    <source>
        <dbReference type="SAM" id="Coils"/>
    </source>
</evidence>
<evidence type="ECO:0000313" key="3">
    <source>
        <dbReference type="Proteomes" id="UP001310248"/>
    </source>
</evidence>
<organism evidence="2 3">
    <name type="scientific">Agarivorans aestuarii</name>
    <dbReference type="NCBI Taxonomy" id="1563703"/>
    <lineage>
        <taxon>Bacteria</taxon>
        <taxon>Pseudomonadati</taxon>
        <taxon>Pseudomonadota</taxon>
        <taxon>Gammaproteobacteria</taxon>
        <taxon>Alteromonadales</taxon>
        <taxon>Alteromonadaceae</taxon>
        <taxon>Agarivorans</taxon>
    </lineage>
</organism>
<protein>
    <submittedName>
        <fullName evidence="2">Uncharacterized protein</fullName>
    </submittedName>
</protein>
<dbReference type="EMBL" id="JAYDYW010000004">
    <property type="protein sequence ID" value="MEE1672877.1"/>
    <property type="molecule type" value="Genomic_DNA"/>
</dbReference>
<name>A0ABU7G0C8_9ALTE</name>
<dbReference type="RefSeq" id="WP_329774282.1">
    <property type="nucleotide sequence ID" value="NZ_JAYDYW010000004.1"/>
</dbReference>
<dbReference type="Proteomes" id="UP001310248">
    <property type="component" value="Unassembled WGS sequence"/>
</dbReference>
<reference evidence="3" key="1">
    <citation type="submission" date="2023-07" db="EMBL/GenBank/DDBJ databases">
        <title>Draft genome sequence of Agarivorans aestuarii strain ZMCS4, a CAZymes producing bacteria isolated from the marine brown algae Clodostephus spongiosus.</title>
        <authorList>
            <person name="Lorente B."/>
            <person name="Cabral C."/>
            <person name="Frias J."/>
            <person name="Faria J."/>
            <person name="Toubarro D."/>
        </authorList>
    </citation>
    <scope>NUCLEOTIDE SEQUENCE [LARGE SCALE GENOMIC DNA]</scope>
    <source>
        <strain evidence="3">ZMCS4</strain>
    </source>
</reference>
<accession>A0ABU7G0C8</accession>
<sequence length="46" mass="5379">METKQLECQKVKKEKQEEKRQLNQINKKAAKAAFLTKPYPAINGFE</sequence>
<evidence type="ECO:0000313" key="2">
    <source>
        <dbReference type="EMBL" id="MEE1672877.1"/>
    </source>
</evidence>
<comment type="caution">
    <text evidence="2">The sequence shown here is derived from an EMBL/GenBank/DDBJ whole genome shotgun (WGS) entry which is preliminary data.</text>
</comment>
<proteinExistence type="predicted"/>